<gene>
    <name evidence="1" type="ORF">FC95_GL001293</name>
</gene>
<accession>A0A8E1RJQ8</accession>
<dbReference type="Proteomes" id="UP000051164">
    <property type="component" value="Unassembled WGS sequence"/>
</dbReference>
<organism evidence="1 2">
    <name type="scientific">Lentilactobacillus kefiri DSM 20587 = JCM 5818</name>
    <dbReference type="NCBI Taxonomy" id="1423764"/>
    <lineage>
        <taxon>Bacteria</taxon>
        <taxon>Bacillati</taxon>
        <taxon>Bacillota</taxon>
        <taxon>Bacilli</taxon>
        <taxon>Lactobacillales</taxon>
        <taxon>Lactobacillaceae</taxon>
        <taxon>Lentilactobacillus</taxon>
    </lineage>
</organism>
<evidence type="ECO:0000313" key="2">
    <source>
        <dbReference type="Proteomes" id="UP000051164"/>
    </source>
</evidence>
<name>A0A8E1RJQ8_LENKE</name>
<dbReference type="AlphaFoldDB" id="A0A8E1RJQ8"/>
<evidence type="ECO:0000313" key="1">
    <source>
        <dbReference type="EMBL" id="KRM52396.1"/>
    </source>
</evidence>
<reference evidence="1 2" key="1">
    <citation type="journal article" date="2015" name="Genome Announc.">
        <title>Expanding the biotechnology potential of lactobacilli through comparative genomics of 213 strains and associated genera.</title>
        <authorList>
            <person name="Sun Z."/>
            <person name="Harris H.M."/>
            <person name="McCann A."/>
            <person name="Guo C."/>
            <person name="Argimon S."/>
            <person name="Zhang W."/>
            <person name="Yang X."/>
            <person name="Jeffery I.B."/>
            <person name="Cooney J.C."/>
            <person name="Kagawa T.F."/>
            <person name="Liu W."/>
            <person name="Song Y."/>
            <person name="Salvetti E."/>
            <person name="Wrobel A."/>
            <person name="Rasinkangas P."/>
            <person name="Parkhill J."/>
            <person name="Rea M.C."/>
            <person name="O'Sullivan O."/>
            <person name="Ritari J."/>
            <person name="Douillard F.P."/>
            <person name="Paul Ross R."/>
            <person name="Yang R."/>
            <person name="Briner A.E."/>
            <person name="Felis G.E."/>
            <person name="de Vos W.M."/>
            <person name="Barrangou R."/>
            <person name="Klaenhammer T.R."/>
            <person name="Caufield P.W."/>
            <person name="Cui Y."/>
            <person name="Zhang H."/>
            <person name="O'Toole P.W."/>
        </authorList>
    </citation>
    <scope>NUCLEOTIDE SEQUENCE [LARGE SCALE GENOMIC DNA]</scope>
    <source>
        <strain evidence="1 2">DSM 20587</strain>
    </source>
</reference>
<proteinExistence type="predicted"/>
<dbReference type="EMBL" id="AYYV01000041">
    <property type="protein sequence ID" value="KRM52396.1"/>
    <property type="molecule type" value="Genomic_DNA"/>
</dbReference>
<protein>
    <submittedName>
        <fullName evidence="1">Uncharacterized protein</fullName>
    </submittedName>
</protein>
<sequence length="50" mass="5762">MSAQVVPTLTNSYFHININWPKFGAKNSSVIHHADKLMLIAKRKRLHLFS</sequence>
<comment type="caution">
    <text evidence="1">The sequence shown here is derived from an EMBL/GenBank/DDBJ whole genome shotgun (WGS) entry which is preliminary data.</text>
</comment>